<dbReference type="EMBL" id="AWGB01000125">
    <property type="protein sequence ID" value="ESQ77915.1"/>
    <property type="molecule type" value="Genomic_DNA"/>
</dbReference>
<dbReference type="AlphaFoldDB" id="V4NXQ5"/>
<name>V4NXQ5_9CAUL</name>
<gene>
    <name evidence="2" type="ORF">ABENE_23270</name>
</gene>
<sequence length="712" mass="74044">MNMANATELNPSIAQENFLGSPAQQKAARQLDAAKKLDRSPAAMGTAAQPYFTTSQENNTSRLGPGVYYWDWDGALHQTPGAPISTGEGISAGVKRGYIKDPETSFGNMMAVPVKAFSDTFNDIVIRRNPFLSEEDRRAELSAPNEIDKALAGYKADRNAYDARYGNNGWATGGRLAGNVAFTAPLMGGAGAALEAAPGMSFVAGTAGKGGNLLLRGSSLATRGALEGAGSSAILSSQTDKPLSEQLKEGVLIGAAIPLVGNALYGGGKAAVGGIRNALIDPITEAGQNKIVNRFLQERAAGAPVAIDSVSPIPGVQRTTAQSVVGGNSGLSALERSTKATNTEFSNQFDSLMKSNNEARKAYVSDLAGTKDDLAALTQQRDAAATPLREAAFQNVNAADPQPVIAEIDKILQSPAGQSDAVQEALSAIKKKLAKTDADGKISLQTDPEQLYGIRKAIDTSLSPLAIGTTADKRLASGELMQVKSALDDAIEESAPGFGSYLAKYAELSKPVNEAQYLQSLNLVDSNGHMTLGKVDSALKAIEKLRSKSGVNPAKSISDDAMEKLRSLRDDLQAEGQSNAGRGAGSDTAQKLATAGMTKALGASKLASIPLALASGLGTMALGHNPMESTLVGGGSKMVLDAANSFYGAKNAEIHNKLISVLLDPEYANFAVNPVVNRRLIPAGANKLLSTVRSQGTMVGGVTLNNRLRSAE</sequence>
<evidence type="ECO:0000313" key="3">
    <source>
        <dbReference type="Proteomes" id="UP000017837"/>
    </source>
</evidence>
<protein>
    <submittedName>
        <fullName evidence="2">Uncharacterized protein</fullName>
    </submittedName>
</protein>
<comment type="caution">
    <text evidence="2">The sequence shown here is derived from an EMBL/GenBank/DDBJ whole genome shotgun (WGS) entry which is preliminary data.</text>
</comment>
<reference evidence="2 3" key="1">
    <citation type="journal article" date="2014" name="Nature">
        <title>Sequential evolution of bacterial morphology by co-option of a developmental regulator.</title>
        <authorList>
            <person name="Jiang C."/>
            <person name="Brown P.J."/>
            <person name="Ducret A."/>
            <person name="Brun Y.V."/>
        </authorList>
    </citation>
    <scope>NUCLEOTIDE SEQUENCE [LARGE SCALE GENOMIC DNA]</scope>
    <source>
        <strain evidence="2 3">DSM 16100</strain>
    </source>
</reference>
<dbReference type="Proteomes" id="UP000017837">
    <property type="component" value="Unassembled WGS sequence"/>
</dbReference>
<feature type="region of interest" description="Disordered" evidence="1">
    <location>
        <begin position="21"/>
        <end position="42"/>
    </location>
</feature>
<organism evidence="2 3">
    <name type="scientific">Asticcacaulis benevestitus DSM 16100 = ATCC BAA-896</name>
    <dbReference type="NCBI Taxonomy" id="1121022"/>
    <lineage>
        <taxon>Bacteria</taxon>
        <taxon>Pseudomonadati</taxon>
        <taxon>Pseudomonadota</taxon>
        <taxon>Alphaproteobacteria</taxon>
        <taxon>Caulobacterales</taxon>
        <taxon>Caulobacteraceae</taxon>
        <taxon>Asticcacaulis</taxon>
    </lineage>
</organism>
<proteinExistence type="predicted"/>
<evidence type="ECO:0000256" key="1">
    <source>
        <dbReference type="SAM" id="MobiDB-lite"/>
    </source>
</evidence>
<evidence type="ECO:0000313" key="2">
    <source>
        <dbReference type="EMBL" id="ESQ77915.1"/>
    </source>
</evidence>
<dbReference type="PATRIC" id="fig|1121022.4.peg.4761"/>
<accession>V4NXQ5</accession>
<keyword evidence="3" id="KW-1185">Reference proteome</keyword>